<dbReference type="AlphaFoldDB" id="A0A645DY58"/>
<name>A0A645DY58_9ZZZZ</name>
<accession>A0A645DY58</accession>
<organism evidence="1">
    <name type="scientific">bioreactor metagenome</name>
    <dbReference type="NCBI Taxonomy" id="1076179"/>
    <lineage>
        <taxon>unclassified sequences</taxon>
        <taxon>metagenomes</taxon>
        <taxon>ecological metagenomes</taxon>
    </lineage>
</organism>
<evidence type="ECO:0000313" key="1">
    <source>
        <dbReference type="EMBL" id="MPM94068.1"/>
    </source>
</evidence>
<dbReference type="EMBL" id="VSSQ01040761">
    <property type="protein sequence ID" value="MPM94068.1"/>
    <property type="molecule type" value="Genomic_DNA"/>
</dbReference>
<comment type="caution">
    <text evidence="1">The sequence shown here is derived from an EMBL/GenBank/DDBJ whole genome shotgun (WGS) entry which is preliminary data.</text>
</comment>
<proteinExistence type="predicted"/>
<gene>
    <name evidence="1" type="ORF">SDC9_141211</name>
</gene>
<sequence>MNNSGSFVCFRNRIENIEIPVNRPNDDQVVMGVSQRIQNFRTFSLENIRFLHTDLL</sequence>
<protein>
    <submittedName>
        <fullName evidence="1">Uncharacterized protein</fullName>
    </submittedName>
</protein>
<reference evidence="1" key="1">
    <citation type="submission" date="2019-08" db="EMBL/GenBank/DDBJ databases">
        <authorList>
            <person name="Kucharzyk K."/>
            <person name="Murdoch R.W."/>
            <person name="Higgins S."/>
            <person name="Loffler F."/>
        </authorList>
    </citation>
    <scope>NUCLEOTIDE SEQUENCE</scope>
</reference>